<keyword evidence="3" id="KW-0808">Transferase</keyword>
<accession>A0A9P6EFK7</accession>
<dbReference type="InterPro" id="IPR007081">
    <property type="entry name" value="RNA_pol_Rpb1_5"/>
</dbReference>
<dbReference type="SMART" id="SM00663">
    <property type="entry name" value="RPOLA_N"/>
    <property type="match status" value="1"/>
</dbReference>
<dbReference type="InterPro" id="IPR006592">
    <property type="entry name" value="RNA_pol_N"/>
</dbReference>
<evidence type="ECO:0000313" key="8">
    <source>
        <dbReference type="EMBL" id="KAF9527844.1"/>
    </source>
</evidence>
<dbReference type="EMBL" id="MU157857">
    <property type="protein sequence ID" value="KAF9527844.1"/>
    <property type="molecule type" value="Genomic_DNA"/>
</dbReference>
<dbReference type="SUPFAM" id="SSF64484">
    <property type="entry name" value="beta and beta-prime subunits of DNA dependent RNA-polymerase"/>
    <property type="match status" value="1"/>
</dbReference>
<dbReference type="Pfam" id="PF04998">
    <property type="entry name" value="RNA_pol_Rpb1_5"/>
    <property type="match status" value="1"/>
</dbReference>
<evidence type="ECO:0000256" key="2">
    <source>
        <dbReference type="ARBA" id="ARBA00022478"/>
    </source>
</evidence>
<dbReference type="Pfam" id="PF04983">
    <property type="entry name" value="RNA_pol_Rpb1_3"/>
    <property type="match status" value="1"/>
</dbReference>
<comment type="catalytic activity">
    <reaction evidence="6">
        <text>RNA(n) + a ribonucleoside 5'-triphosphate = RNA(n+1) + diphosphate</text>
        <dbReference type="Rhea" id="RHEA:21248"/>
        <dbReference type="Rhea" id="RHEA-COMP:14527"/>
        <dbReference type="Rhea" id="RHEA-COMP:17342"/>
        <dbReference type="ChEBI" id="CHEBI:33019"/>
        <dbReference type="ChEBI" id="CHEBI:61557"/>
        <dbReference type="ChEBI" id="CHEBI:140395"/>
        <dbReference type="EC" id="2.7.7.6"/>
    </reaction>
</comment>
<keyword evidence="5" id="KW-0804">Transcription</keyword>
<evidence type="ECO:0000256" key="4">
    <source>
        <dbReference type="ARBA" id="ARBA00022695"/>
    </source>
</evidence>
<dbReference type="EC" id="2.7.7.6" evidence="1"/>
<keyword evidence="2" id="KW-0240">DNA-directed RNA polymerase</keyword>
<evidence type="ECO:0000313" key="9">
    <source>
        <dbReference type="Proteomes" id="UP000807306"/>
    </source>
</evidence>
<dbReference type="InterPro" id="IPR007066">
    <property type="entry name" value="RNA_pol_Rpb1_3"/>
</dbReference>
<feature type="domain" description="RNA polymerase N-terminal" evidence="7">
    <location>
        <begin position="59"/>
        <end position="257"/>
    </location>
</feature>
<keyword evidence="9" id="KW-1185">Reference proteome</keyword>
<dbReference type="InterPro" id="IPR007075">
    <property type="entry name" value="RNA_pol_Rpb1_6"/>
</dbReference>
<dbReference type="OrthoDB" id="3038905at2759"/>
<evidence type="ECO:0000256" key="1">
    <source>
        <dbReference type="ARBA" id="ARBA00012418"/>
    </source>
</evidence>
<reference evidence="8" key="1">
    <citation type="submission" date="2020-11" db="EMBL/GenBank/DDBJ databases">
        <authorList>
            <consortium name="DOE Joint Genome Institute"/>
            <person name="Ahrendt S."/>
            <person name="Riley R."/>
            <person name="Andreopoulos W."/>
            <person name="Labutti K."/>
            <person name="Pangilinan J."/>
            <person name="Ruiz-Duenas F.J."/>
            <person name="Barrasa J.M."/>
            <person name="Sanchez-Garcia M."/>
            <person name="Camarero S."/>
            <person name="Miyauchi S."/>
            <person name="Serrano A."/>
            <person name="Linde D."/>
            <person name="Babiker R."/>
            <person name="Drula E."/>
            <person name="Ayuso-Fernandez I."/>
            <person name="Pacheco R."/>
            <person name="Padilla G."/>
            <person name="Ferreira P."/>
            <person name="Barriuso J."/>
            <person name="Kellner H."/>
            <person name="Castanera R."/>
            <person name="Alfaro M."/>
            <person name="Ramirez L."/>
            <person name="Pisabarro A.G."/>
            <person name="Kuo A."/>
            <person name="Tritt A."/>
            <person name="Lipzen A."/>
            <person name="He G."/>
            <person name="Yan M."/>
            <person name="Ng V."/>
            <person name="Cullen D."/>
            <person name="Martin F."/>
            <person name="Rosso M.-N."/>
            <person name="Henrissat B."/>
            <person name="Hibbett D."/>
            <person name="Martinez A.T."/>
            <person name="Grigoriev I.V."/>
        </authorList>
    </citation>
    <scope>NUCLEOTIDE SEQUENCE</scope>
    <source>
        <strain evidence="8">CBS 506.95</strain>
    </source>
</reference>
<dbReference type="InterPro" id="IPR000722">
    <property type="entry name" value="RNA_pol_asu"/>
</dbReference>
<dbReference type="InterPro" id="IPR042102">
    <property type="entry name" value="RNA_pol_Rpb1_3_sf"/>
</dbReference>
<dbReference type="Pfam" id="PF04992">
    <property type="entry name" value="RNA_pol_Rpb1_6"/>
    <property type="match status" value="2"/>
</dbReference>
<dbReference type="PANTHER" id="PTHR19376:SF37">
    <property type="entry name" value="DNA-DIRECTED RNA POLYMERASE II SUBUNIT RPB1"/>
    <property type="match status" value="1"/>
</dbReference>
<dbReference type="GO" id="GO:0003677">
    <property type="term" value="F:DNA binding"/>
    <property type="evidence" value="ECO:0007669"/>
    <property type="project" value="InterPro"/>
</dbReference>
<dbReference type="GO" id="GO:0005665">
    <property type="term" value="C:RNA polymerase II, core complex"/>
    <property type="evidence" value="ECO:0007669"/>
    <property type="project" value="TreeGrafter"/>
</dbReference>
<sequence length="626" mass="69999">MIREFGPHQIWGLQVCGVTRSENTHQEGWKDVHDLQLLRLFKEYTWPRNTRGRGIHKPERMTLNVMPVPPPFRPSIAIDSGSMQSEDDSTYKLGDINKASANFHVATYMDNNIADIPQALQKSARTVITGDPNLELDDVGVPKSIAMGLTYPEQDTSEPSDFRYNKRADAFLQYGQIVKAYKGRRLCVVLTAFIAQDEYALSSSVPYTIFKTPPYNADFDGDEMNMQDSGRTQSDRLGCETYSVASKNSRCGTVSSTGIKSKPFFFGSRNWMVRFRPLPPSSQNLWTGKQVLSTAISRGISISHSLDPKPSSPLFDDGALIENGELIFGNIEKKTIGASQGRLIHVVFSEKEPQATRQLFTGLQMGDLVQWVCGEGGIDGTFIQKAKIETFGLNDHKFKDNYQVEVTDTAGGSLPGVLQLSVDDSPLDQQVKLDKEFGQLVGDPRLLQDFISLASPPINFITSLFGACEHRRQGRQVRKCLVVVRGDEPLSQETQDNATLNFRTHTRATPATRRVLEKLHPTKEAFDWVVGEIKTKFNQLVAHPGEMCGTLAAQFVGEPAIQMTLNTFQRVSGNWSVNICYPRQALQWANIRYLPIARLGNQFGQELPAATPVQYFPNFLYKTYHA</sequence>
<dbReference type="Pfam" id="PF00623">
    <property type="entry name" value="RNA_pol_Rpb1_2"/>
    <property type="match status" value="1"/>
</dbReference>
<dbReference type="Proteomes" id="UP000807306">
    <property type="component" value="Unassembled WGS sequence"/>
</dbReference>
<evidence type="ECO:0000256" key="3">
    <source>
        <dbReference type="ARBA" id="ARBA00022679"/>
    </source>
</evidence>
<comment type="caution">
    <text evidence="8">The sequence shown here is derived from an EMBL/GenBank/DDBJ whole genome shotgun (WGS) entry which is preliminary data.</text>
</comment>
<keyword evidence="4" id="KW-0548">Nucleotidyltransferase</keyword>
<dbReference type="AlphaFoldDB" id="A0A9P6EFK7"/>
<dbReference type="PANTHER" id="PTHR19376">
    <property type="entry name" value="DNA-DIRECTED RNA POLYMERASE"/>
    <property type="match status" value="1"/>
</dbReference>
<evidence type="ECO:0000256" key="6">
    <source>
        <dbReference type="ARBA" id="ARBA00048552"/>
    </source>
</evidence>
<dbReference type="Gene3D" id="2.40.40.20">
    <property type="match status" value="1"/>
</dbReference>
<protein>
    <recommendedName>
        <fullName evidence="1">DNA-directed RNA polymerase</fullName>
        <ecNumber evidence="1">2.7.7.6</ecNumber>
    </recommendedName>
</protein>
<dbReference type="InterPro" id="IPR045867">
    <property type="entry name" value="DNA-dir_RpoC_beta_prime"/>
</dbReference>
<name>A0A9P6EFK7_9AGAR</name>
<gene>
    <name evidence="8" type="ORF">CPB83DRAFT_932961</name>
</gene>
<proteinExistence type="predicted"/>
<dbReference type="GO" id="GO:0006351">
    <property type="term" value="P:DNA-templated transcription"/>
    <property type="evidence" value="ECO:0007669"/>
    <property type="project" value="InterPro"/>
</dbReference>
<evidence type="ECO:0000256" key="5">
    <source>
        <dbReference type="ARBA" id="ARBA00023163"/>
    </source>
</evidence>
<dbReference type="GO" id="GO:0003899">
    <property type="term" value="F:DNA-directed RNA polymerase activity"/>
    <property type="evidence" value="ECO:0007669"/>
    <property type="project" value="UniProtKB-EC"/>
</dbReference>
<dbReference type="Gene3D" id="1.10.274.100">
    <property type="entry name" value="RNA polymerase Rpb1, domain 3"/>
    <property type="match status" value="1"/>
</dbReference>
<organism evidence="8 9">
    <name type="scientific">Crepidotus variabilis</name>
    <dbReference type="NCBI Taxonomy" id="179855"/>
    <lineage>
        <taxon>Eukaryota</taxon>
        <taxon>Fungi</taxon>
        <taxon>Dikarya</taxon>
        <taxon>Basidiomycota</taxon>
        <taxon>Agaricomycotina</taxon>
        <taxon>Agaricomycetes</taxon>
        <taxon>Agaricomycetidae</taxon>
        <taxon>Agaricales</taxon>
        <taxon>Agaricineae</taxon>
        <taxon>Crepidotaceae</taxon>
        <taxon>Crepidotus</taxon>
    </lineage>
</organism>
<evidence type="ECO:0000259" key="7">
    <source>
        <dbReference type="SMART" id="SM00663"/>
    </source>
</evidence>